<proteinExistence type="predicted"/>
<reference evidence="2 3" key="1">
    <citation type="submission" date="2019-12" db="EMBL/GenBank/DDBJ databases">
        <title>Genome sequencing and assembly of endphytes of Porphyra tenera.</title>
        <authorList>
            <person name="Park J.M."/>
            <person name="Shin R."/>
            <person name="Jo S.H."/>
        </authorList>
    </citation>
    <scope>NUCLEOTIDE SEQUENCE [LARGE SCALE GENOMIC DNA]</scope>
    <source>
        <strain evidence="2 3">GPM4</strain>
    </source>
</reference>
<feature type="chain" id="PRO_5032663156" description="Orphan protein" evidence="1">
    <location>
        <begin position="24"/>
        <end position="183"/>
    </location>
</feature>
<protein>
    <recommendedName>
        <fullName evidence="4">Orphan protein</fullName>
    </recommendedName>
</protein>
<evidence type="ECO:0000313" key="2">
    <source>
        <dbReference type="EMBL" id="QHJ10723.1"/>
    </source>
</evidence>
<keyword evidence="1" id="KW-0732">Signal</keyword>
<gene>
    <name evidence="2" type="ORF">FX988_00944</name>
</gene>
<organism evidence="2 3">
    <name type="scientific">Paraglaciecola mesophila</name>
    <dbReference type="NCBI Taxonomy" id="197222"/>
    <lineage>
        <taxon>Bacteria</taxon>
        <taxon>Pseudomonadati</taxon>
        <taxon>Pseudomonadota</taxon>
        <taxon>Gammaproteobacteria</taxon>
        <taxon>Alteromonadales</taxon>
        <taxon>Alteromonadaceae</taxon>
        <taxon>Paraglaciecola</taxon>
    </lineage>
</organism>
<name>A0A857JFE1_9ALTE</name>
<dbReference type="OrthoDB" id="6386509at2"/>
<evidence type="ECO:0000256" key="1">
    <source>
        <dbReference type="SAM" id="SignalP"/>
    </source>
</evidence>
<dbReference type="RefSeq" id="WP_008303073.1">
    <property type="nucleotide sequence ID" value="NZ_CP047656.1"/>
</dbReference>
<dbReference type="EMBL" id="CP047656">
    <property type="protein sequence ID" value="QHJ10723.1"/>
    <property type="molecule type" value="Genomic_DNA"/>
</dbReference>
<keyword evidence="3" id="KW-1185">Reference proteome</keyword>
<evidence type="ECO:0000313" key="3">
    <source>
        <dbReference type="Proteomes" id="UP000464524"/>
    </source>
</evidence>
<accession>A0A857JFE1</accession>
<dbReference type="KEGG" id="pmes:FX988_00944"/>
<dbReference type="Proteomes" id="UP000464524">
    <property type="component" value="Chromosome"/>
</dbReference>
<feature type="signal peptide" evidence="1">
    <location>
        <begin position="1"/>
        <end position="23"/>
    </location>
</feature>
<sequence length="183" mass="21169">MLVIILRKFNLMFILFTIPLAYASAQQAYQNEKSASEDIERVEVLGSKPLSSLLKLRHEKRFAFMHKFNDLIDDEDLHFVCKKQVATGSHIRKEVCKNQFEWRIIREIVDEEVSKGNETGAYAIALMGSQEQTYRKKDLLEKINGLLEKNDDFAKSLQEFNSADEAYKKAHAKKFGVLSQHKN</sequence>
<evidence type="ECO:0008006" key="4">
    <source>
        <dbReference type="Google" id="ProtNLM"/>
    </source>
</evidence>
<dbReference type="AlphaFoldDB" id="A0A857JFE1"/>